<evidence type="ECO:0000313" key="5">
    <source>
        <dbReference type="Proteomes" id="UP000789901"/>
    </source>
</evidence>
<organism evidence="4 5">
    <name type="scientific">Gigaspora margarita</name>
    <dbReference type="NCBI Taxonomy" id="4874"/>
    <lineage>
        <taxon>Eukaryota</taxon>
        <taxon>Fungi</taxon>
        <taxon>Fungi incertae sedis</taxon>
        <taxon>Mucoromycota</taxon>
        <taxon>Glomeromycotina</taxon>
        <taxon>Glomeromycetes</taxon>
        <taxon>Diversisporales</taxon>
        <taxon>Gigasporaceae</taxon>
        <taxon>Gigaspora</taxon>
    </lineage>
</organism>
<keyword evidence="5" id="KW-1185">Reference proteome</keyword>
<dbReference type="SUPFAM" id="SSF53098">
    <property type="entry name" value="Ribonuclease H-like"/>
    <property type="match status" value="1"/>
</dbReference>
<name>A0ABN7UJT5_GIGMA</name>
<keyword evidence="3" id="KW-0732">Signal</keyword>
<dbReference type="Gene3D" id="3.30.420.10">
    <property type="entry name" value="Ribonuclease H-like superfamily/Ribonuclease H"/>
    <property type="match status" value="2"/>
</dbReference>
<keyword evidence="2" id="KW-0378">Hydrolase</keyword>
<evidence type="ECO:0000256" key="2">
    <source>
        <dbReference type="ARBA" id="ARBA00022801"/>
    </source>
</evidence>
<gene>
    <name evidence="4" type="ORF">GMARGA_LOCUS6628</name>
</gene>
<dbReference type="EMBL" id="CAJVQB010003045">
    <property type="protein sequence ID" value="CAG8595718.1"/>
    <property type="molecule type" value="Genomic_DNA"/>
</dbReference>
<feature type="signal peptide" evidence="3">
    <location>
        <begin position="1"/>
        <end position="21"/>
    </location>
</feature>
<dbReference type="InterPro" id="IPR012337">
    <property type="entry name" value="RNaseH-like_sf"/>
</dbReference>
<reference evidence="4 5" key="1">
    <citation type="submission" date="2021-06" db="EMBL/GenBank/DDBJ databases">
        <authorList>
            <person name="Kallberg Y."/>
            <person name="Tangrot J."/>
            <person name="Rosling A."/>
        </authorList>
    </citation>
    <scope>NUCLEOTIDE SEQUENCE [LARGE SCALE GENOMIC DNA]</scope>
    <source>
        <strain evidence="4 5">120-4 pot B 10/14</strain>
    </source>
</reference>
<sequence>MDQKVSILLIFTLFFVKSVTSVATITPFATTTHQACPTLPPSCNGTLDCEFMHIGPQDAKILKTVVAQVAIVDYDGNILLYEYVRPDAPQVYWRTSRDYLYINVHEIVKDKIIVGFNMFNDITGLWISKSPDMLRDLELCPKYKRAGGGTISLKDAVLMDLNRTIQQNIFHDALEDALATMELFRVNQEFWDDMIPTREFRVTKTSEPTLAPCPTAAPVCLPPTDDYIALNLMSAIFGRGRKAKIIPLQVTLVDYEHNVVINEYILQNITDLQTNVTGITPEIYYAEARNFTDVQSSVINETDGKIINGFRLLPSIKLLKLDHKYEKMRELQRAPPIRFDPILRDSPPSLDVFAKNELNMSLFDHGLPSGVIHTKEALAELWDVEDSELLNLLAIEEKLTAADRILQFLLENYDSSFGGTYFDVKNRTVYVNTVDFSVVPIIINSSELIHSGYLKFIEFIPAPAKNPMAALIFRFNNIVDLINKLKPVNILAYIDMKLNNVVIHYSPKDEQNKQFLKSAKKYMPTLIQPHIIKQIR</sequence>
<evidence type="ECO:0000256" key="1">
    <source>
        <dbReference type="ARBA" id="ARBA00022722"/>
    </source>
</evidence>
<keyword evidence="1" id="KW-0540">Nuclease</keyword>
<proteinExistence type="predicted"/>
<feature type="chain" id="PRO_5046769731" evidence="3">
    <location>
        <begin position="22"/>
        <end position="536"/>
    </location>
</feature>
<dbReference type="PANTHER" id="PTHR12801:SF45">
    <property type="entry name" value="RNA EXONUCLEASE 4"/>
    <property type="match status" value="1"/>
</dbReference>
<evidence type="ECO:0000256" key="3">
    <source>
        <dbReference type="SAM" id="SignalP"/>
    </source>
</evidence>
<protein>
    <submittedName>
        <fullName evidence="4">37132_t:CDS:1</fullName>
    </submittedName>
</protein>
<dbReference type="PANTHER" id="PTHR12801">
    <property type="entry name" value="RNA EXONUCLEASE REXO1 / RECO3 FAMILY MEMBER-RELATED"/>
    <property type="match status" value="1"/>
</dbReference>
<comment type="caution">
    <text evidence="4">The sequence shown here is derived from an EMBL/GenBank/DDBJ whole genome shotgun (WGS) entry which is preliminary data.</text>
</comment>
<accession>A0ABN7UJT5</accession>
<evidence type="ECO:0000313" key="4">
    <source>
        <dbReference type="EMBL" id="CAG8595718.1"/>
    </source>
</evidence>
<dbReference type="InterPro" id="IPR036397">
    <property type="entry name" value="RNaseH_sf"/>
</dbReference>
<dbReference type="InterPro" id="IPR047021">
    <property type="entry name" value="REXO1/3/4-like"/>
</dbReference>
<dbReference type="Proteomes" id="UP000789901">
    <property type="component" value="Unassembled WGS sequence"/>
</dbReference>